<comment type="caution">
    <text evidence="9">The sequence shown here is derived from an EMBL/GenBank/DDBJ whole genome shotgun (WGS) entry which is preliminary data.</text>
</comment>
<keyword evidence="2 7" id="KW-0812">Transmembrane</keyword>
<dbReference type="PROSITE" id="PS51781">
    <property type="entry name" value="SH3B"/>
    <property type="match status" value="1"/>
</dbReference>
<dbReference type="STRING" id="797473.HMPREF9080_02692"/>
<dbReference type="SMART" id="SM00287">
    <property type="entry name" value="SH3b"/>
    <property type="match status" value="1"/>
</dbReference>
<keyword evidence="4 7" id="KW-1133">Transmembrane helix</keyword>
<evidence type="ECO:0000256" key="5">
    <source>
        <dbReference type="ARBA" id="ARBA00023136"/>
    </source>
</evidence>
<feature type="transmembrane region" description="Helical" evidence="7">
    <location>
        <begin position="197"/>
        <end position="217"/>
    </location>
</feature>
<dbReference type="NCBIfam" id="TIGR04211">
    <property type="entry name" value="SH3_and_anchor"/>
    <property type="match status" value="1"/>
</dbReference>
<dbReference type="GO" id="GO:0016020">
    <property type="term" value="C:membrane"/>
    <property type="evidence" value="ECO:0007669"/>
    <property type="project" value="UniProtKB-SubCell"/>
</dbReference>
<dbReference type="EMBL" id="AGCM01000165">
    <property type="protein sequence ID" value="EHM51054.1"/>
    <property type="molecule type" value="Genomic_DNA"/>
</dbReference>
<feature type="domain" description="SH3b" evidence="8">
    <location>
        <begin position="29"/>
        <end position="92"/>
    </location>
</feature>
<dbReference type="Gene3D" id="2.30.30.40">
    <property type="entry name" value="SH3 Domains"/>
    <property type="match status" value="1"/>
</dbReference>
<keyword evidence="6" id="KW-0175">Coiled coil</keyword>
<accession>G9ZIS9</accession>
<evidence type="ECO:0000313" key="9">
    <source>
        <dbReference type="EMBL" id="EHM51054.1"/>
    </source>
</evidence>
<dbReference type="InterPro" id="IPR003646">
    <property type="entry name" value="SH3-like_bac-type"/>
</dbReference>
<dbReference type="AlphaFoldDB" id="G9ZIS9"/>
<evidence type="ECO:0000256" key="4">
    <source>
        <dbReference type="ARBA" id="ARBA00022989"/>
    </source>
</evidence>
<dbReference type="Pfam" id="PF08239">
    <property type="entry name" value="SH3_3"/>
    <property type="match status" value="1"/>
</dbReference>
<comment type="subcellular location">
    <subcellularLocation>
        <location evidence="1">Membrane</location>
        <topology evidence="1">Single-pass membrane protein</topology>
    </subcellularLocation>
</comment>
<sequence length="230" mass="25731">MDTHQEEPVLKKTISLLTLACTTSVMAAPQNAWISDELRTAVYDKPGSDAKFLGTLRSGEPVQLLDKNGDYVRVKTDSINGWVSTHSIMDTPSVQSRYAEAQQQLDQLQSRAQSLQTTTDNQNQTLNTLKNRVEALQNAEQQARDELVALQRASGNAIAIDQRNRELQAAVVTLEQENLSLKHKNTRLEESLNQKQLYIGGFLVFAGFVLHWLSGLFRLGTARRSSYDDL</sequence>
<dbReference type="HOGENOM" id="CLU_094106_1_1_6"/>
<evidence type="ECO:0000256" key="1">
    <source>
        <dbReference type="ARBA" id="ARBA00004167"/>
    </source>
</evidence>
<gene>
    <name evidence="9" type="ORF">HMPREF9080_02692</name>
</gene>
<proteinExistence type="predicted"/>
<feature type="coiled-coil region" evidence="6">
    <location>
        <begin position="98"/>
        <end position="191"/>
    </location>
</feature>
<protein>
    <recommendedName>
        <fullName evidence="8">SH3b domain-containing protein</fullName>
    </recommendedName>
</protein>
<evidence type="ECO:0000259" key="8">
    <source>
        <dbReference type="PROSITE" id="PS51781"/>
    </source>
</evidence>
<evidence type="ECO:0000256" key="7">
    <source>
        <dbReference type="SAM" id="Phobius"/>
    </source>
</evidence>
<evidence type="ECO:0000256" key="3">
    <source>
        <dbReference type="ARBA" id="ARBA00022729"/>
    </source>
</evidence>
<reference evidence="9 10" key="1">
    <citation type="submission" date="2011-08" db="EMBL/GenBank/DDBJ databases">
        <authorList>
            <person name="Weinstock G."/>
            <person name="Sodergren E."/>
            <person name="Clifton S."/>
            <person name="Fulton L."/>
            <person name="Fulton B."/>
            <person name="Courtney L."/>
            <person name="Fronick C."/>
            <person name="Harrison M."/>
            <person name="Strong C."/>
            <person name="Farmer C."/>
            <person name="Delahaunty K."/>
            <person name="Markovic C."/>
            <person name="Hall O."/>
            <person name="Minx P."/>
            <person name="Tomlinson C."/>
            <person name="Mitreva M."/>
            <person name="Hou S."/>
            <person name="Chen J."/>
            <person name="Wollam A."/>
            <person name="Pepin K.H."/>
            <person name="Johnson M."/>
            <person name="Bhonagiri V."/>
            <person name="Zhang X."/>
            <person name="Suruliraj S."/>
            <person name="Warren W."/>
            <person name="Chinwalla A."/>
            <person name="Mardis E.R."/>
            <person name="Wilson R.K."/>
        </authorList>
    </citation>
    <scope>NUCLEOTIDE SEQUENCE [LARGE SCALE GENOMIC DNA]</scope>
    <source>
        <strain evidence="9 10">F0432</strain>
    </source>
</reference>
<name>G9ZIS9_9GAMM</name>
<evidence type="ECO:0000256" key="6">
    <source>
        <dbReference type="SAM" id="Coils"/>
    </source>
</evidence>
<evidence type="ECO:0000256" key="2">
    <source>
        <dbReference type="ARBA" id="ARBA00022692"/>
    </source>
</evidence>
<organism evidence="9 10">
    <name type="scientific">Cardiobacterium valvarum F0432</name>
    <dbReference type="NCBI Taxonomy" id="797473"/>
    <lineage>
        <taxon>Bacteria</taxon>
        <taxon>Pseudomonadati</taxon>
        <taxon>Pseudomonadota</taxon>
        <taxon>Gammaproteobacteria</taxon>
        <taxon>Cardiobacteriales</taxon>
        <taxon>Cardiobacteriaceae</taxon>
        <taxon>Cardiobacterium</taxon>
    </lineage>
</organism>
<keyword evidence="5 7" id="KW-0472">Membrane</keyword>
<dbReference type="InterPro" id="IPR016476">
    <property type="entry name" value="SH3_dom_pro"/>
</dbReference>
<keyword evidence="3" id="KW-0732">Signal</keyword>
<evidence type="ECO:0000313" key="10">
    <source>
        <dbReference type="Proteomes" id="UP000004750"/>
    </source>
</evidence>
<dbReference type="Proteomes" id="UP000004750">
    <property type="component" value="Unassembled WGS sequence"/>
</dbReference>